<feature type="binding site" evidence="6">
    <location>
        <position position="45"/>
    </location>
    <ligand>
        <name>ATP</name>
        <dbReference type="ChEBI" id="CHEBI:30616"/>
    </ligand>
</feature>
<dbReference type="HAMAP" id="MF_00347">
    <property type="entry name" value="Polyphosphate_kinase"/>
    <property type="match status" value="1"/>
</dbReference>
<evidence type="ECO:0000256" key="6">
    <source>
        <dbReference type="HAMAP-Rule" id="MF_00347"/>
    </source>
</evidence>
<dbReference type="EC" id="2.7.4.1" evidence="6 7"/>
<keyword evidence="5 6" id="KW-0067">ATP-binding</keyword>
<evidence type="ECO:0000256" key="2">
    <source>
        <dbReference type="ARBA" id="ARBA00022679"/>
    </source>
</evidence>
<name>A0A414LGF1_9BACE</name>
<evidence type="ECO:0000313" key="12">
    <source>
        <dbReference type="EMBL" id="RHE93712.1"/>
    </source>
</evidence>
<dbReference type="NCBIfam" id="NF003923">
    <property type="entry name" value="PRK05443.3-1"/>
    <property type="match status" value="1"/>
</dbReference>
<dbReference type="PANTHER" id="PTHR30218">
    <property type="entry name" value="POLYPHOSPHATE KINASE"/>
    <property type="match status" value="1"/>
</dbReference>
<dbReference type="SUPFAM" id="SSF143724">
    <property type="entry name" value="PHP14-like"/>
    <property type="match status" value="1"/>
</dbReference>
<feature type="binding site" evidence="6">
    <location>
        <position position="594"/>
    </location>
    <ligand>
        <name>ATP</name>
        <dbReference type="ChEBI" id="CHEBI:30616"/>
    </ligand>
</feature>
<dbReference type="Gene3D" id="3.30.870.10">
    <property type="entry name" value="Endonuclease Chain A"/>
    <property type="match status" value="2"/>
</dbReference>
<feature type="domain" description="Polyphosphate kinase N-terminal" evidence="9">
    <location>
        <begin position="7"/>
        <end position="112"/>
    </location>
</feature>
<accession>A0A414LGF1</accession>
<dbReference type="InterPro" id="IPR041108">
    <property type="entry name" value="PP_kinase_C_1"/>
</dbReference>
<comment type="function">
    <text evidence="6 7">Catalyzes the reversible transfer of the terminal phosphate of ATP to form a long-chain polyphosphate (polyP).</text>
</comment>
<dbReference type="CDD" id="cd09167">
    <property type="entry name" value="PLDc_EcPPK1_C2_like"/>
    <property type="match status" value="1"/>
</dbReference>
<dbReference type="Gene3D" id="1.20.58.310">
    <property type="entry name" value="Polyphosphate kinase N-terminal domain"/>
    <property type="match status" value="1"/>
</dbReference>
<dbReference type="NCBIfam" id="NF003917">
    <property type="entry name" value="PRK05443.1-1"/>
    <property type="match status" value="1"/>
</dbReference>
<dbReference type="PIRSF" id="PIRSF015589">
    <property type="entry name" value="PP_kinase"/>
    <property type="match status" value="1"/>
</dbReference>
<feature type="active site" description="Phosphohistidine intermediate" evidence="6">
    <location>
        <position position="437"/>
    </location>
</feature>
<evidence type="ECO:0000256" key="1">
    <source>
        <dbReference type="ARBA" id="ARBA00022553"/>
    </source>
</evidence>
<dbReference type="CDD" id="cd09164">
    <property type="entry name" value="PLDc_EcPPK1_C1_like"/>
    <property type="match status" value="1"/>
</dbReference>
<gene>
    <name evidence="6" type="primary">ppk</name>
    <name evidence="12" type="ORF">DW712_06505</name>
</gene>
<keyword evidence="6" id="KW-0460">Magnesium</keyword>
<proteinExistence type="inferred from homology"/>
<reference evidence="12 13" key="1">
    <citation type="submission" date="2018-08" db="EMBL/GenBank/DDBJ databases">
        <title>A genome reference for cultivated species of the human gut microbiota.</title>
        <authorList>
            <person name="Zou Y."/>
            <person name="Xue W."/>
            <person name="Luo G."/>
        </authorList>
    </citation>
    <scope>NUCLEOTIDE SEQUENCE [LARGE SCALE GENOMIC DNA]</scope>
    <source>
        <strain evidence="12 13">AM27-17</strain>
    </source>
</reference>
<dbReference type="InterPro" id="IPR036830">
    <property type="entry name" value="PP_kinase_middle_dom_sf"/>
</dbReference>
<dbReference type="GO" id="GO:0009358">
    <property type="term" value="C:polyphosphate kinase complex"/>
    <property type="evidence" value="ECO:0007669"/>
    <property type="project" value="InterPro"/>
</dbReference>
<evidence type="ECO:0000256" key="4">
    <source>
        <dbReference type="ARBA" id="ARBA00022777"/>
    </source>
</evidence>
<dbReference type="InterPro" id="IPR003414">
    <property type="entry name" value="PP_kinase"/>
</dbReference>
<dbReference type="SUPFAM" id="SSF140356">
    <property type="entry name" value="PPK N-terminal domain-like"/>
    <property type="match status" value="1"/>
</dbReference>
<organism evidence="12 13">
    <name type="scientific">Bacteroides intestinalis</name>
    <dbReference type="NCBI Taxonomy" id="329854"/>
    <lineage>
        <taxon>Bacteria</taxon>
        <taxon>Pseudomonadati</taxon>
        <taxon>Bacteroidota</taxon>
        <taxon>Bacteroidia</taxon>
        <taxon>Bacteroidales</taxon>
        <taxon>Bacteroidaceae</taxon>
        <taxon>Bacteroides</taxon>
    </lineage>
</organism>
<dbReference type="InterPro" id="IPR024953">
    <property type="entry name" value="PP_kinase_middle"/>
</dbReference>
<evidence type="ECO:0000259" key="11">
    <source>
        <dbReference type="Pfam" id="PF17941"/>
    </source>
</evidence>
<feature type="binding site" evidence="6">
    <location>
        <position position="407"/>
    </location>
    <ligand>
        <name>Mg(2+)</name>
        <dbReference type="ChEBI" id="CHEBI:18420"/>
    </ligand>
</feature>
<protein>
    <recommendedName>
        <fullName evidence="6 7">Polyphosphate kinase</fullName>
        <ecNumber evidence="6 7">2.7.4.1</ecNumber>
    </recommendedName>
    <alternativeName>
        <fullName evidence="6">ATP-polyphosphate phosphotransferase</fullName>
    </alternativeName>
    <alternativeName>
        <fullName evidence="6">Polyphosphoric acid kinase</fullName>
    </alternativeName>
</protein>
<dbReference type="GO" id="GO:0005524">
    <property type="term" value="F:ATP binding"/>
    <property type="evidence" value="ECO:0007669"/>
    <property type="project" value="UniProtKB-KW"/>
</dbReference>
<evidence type="ECO:0000313" key="13">
    <source>
        <dbReference type="Proteomes" id="UP000285650"/>
    </source>
</evidence>
<dbReference type="NCBIfam" id="TIGR03705">
    <property type="entry name" value="poly_P_kin"/>
    <property type="match status" value="1"/>
</dbReference>
<keyword evidence="3 6" id="KW-0547">Nucleotide-binding</keyword>
<keyword evidence="4 6" id="KW-0418">Kinase</keyword>
<dbReference type="Pfam" id="PF02503">
    <property type="entry name" value="PP_kinase"/>
    <property type="match status" value="1"/>
</dbReference>
<evidence type="ECO:0000259" key="8">
    <source>
        <dbReference type="Pfam" id="PF02503"/>
    </source>
</evidence>
<dbReference type="GO" id="GO:0046872">
    <property type="term" value="F:metal ion binding"/>
    <property type="evidence" value="ECO:0007669"/>
    <property type="project" value="UniProtKB-KW"/>
</dbReference>
<dbReference type="Gene3D" id="3.30.1840.10">
    <property type="entry name" value="Polyphosphate kinase middle domain"/>
    <property type="match status" value="1"/>
</dbReference>
<dbReference type="RefSeq" id="WP_118221322.1">
    <property type="nucleotide sequence ID" value="NZ_JADNIJ010000011.1"/>
</dbReference>
<keyword evidence="6" id="KW-0479">Metal-binding</keyword>
<comment type="caution">
    <text evidence="12">The sequence shown here is derived from an EMBL/GenBank/DDBJ whole genome shotgun (WGS) entry which is preliminary data.</text>
</comment>
<dbReference type="GO" id="GO:0008976">
    <property type="term" value="F:polyphosphate kinase activity"/>
    <property type="evidence" value="ECO:0007669"/>
    <property type="project" value="UniProtKB-UniRule"/>
</dbReference>
<feature type="binding site" evidence="6">
    <location>
        <position position="567"/>
    </location>
    <ligand>
        <name>ATP</name>
        <dbReference type="ChEBI" id="CHEBI:30616"/>
    </ligand>
</feature>
<keyword evidence="2 6" id="KW-0808">Transferase</keyword>
<evidence type="ECO:0000256" key="5">
    <source>
        <dbReference type="ARBA" id="ARBA00022840"/>
    </source>
</evidence>
<evidence type="ECO:0000259" key="10">
    <source>
        <dbReference type="Pfam" id="PF13090"/>
    </source>
</evidence>
<dbReference type="Pfam" id="PF13089">
    <property type="entry name" value="PP_kinase_N"/>
    <property type="match status" value="1"/>
</dbReference>
<comment type="catalytic activity">
    <reaction evidence="6 7">
        <text>[phosphate](n) + ATP = [phosphate](n+1) + ADP</text>
        <dbReference type="Rhea" id="RHEA:19573"/>
        <dbReference type="Rhea" id="RHEA-COMP:9859"/>
        <dbReference type="Rhea" id="RHEA-COMP:14280"/>
        <dbReference type="ChEBI" id="CHEBI:16838"/>
        <dbReference type="ChEBI" id="CHEBI:30616"/>
        <dbReference type="ChEBI" id="CHEBI:456216"/>
        <dbReference type="EC" id="2.7.4.1"/>
    </reaction>
</comment>
<dbReference type="Proteomes" id="UP000285650">
    <property type="component" value="Unassembled WGS sequence"/>
</dbReference>
<dbReference type="Pfam" id="PF13090">
    <property type="entry name" value="PP_kinase_C"/>
    <property type="match status" value="1"/>
</dbReference>
<dbReference type="AlphaFoldDB" id="A0A414LGF1"/>
<dbReference type="Pfam" id="PF17941">
    <property type="entry name" value="PP_kinase_C_1"/>
    <property type="match status" value="1"/>
</dbReference>
<dbReference type="SUPFAM" id="SSF56024">
    <property type="entry name" value="Phospholipase D/nuclease"/>
    <property type="match status" value="2"/>
</dbReference>
<sequence>MENQYQYFKRDISWLSFNYRVLLEAEDDTLPLYERINFISIYSSNLEEFYKIRVADHKAIATGAAQSDEETVQSTIELVDAINLEVNRQMEDRIRIYEKKILPALKKNHIIFYQSRNVEPFHRDFVRRFFREEIFPFLQPVPVSKDKVISFLRDNRLYLAVRLHLKGLPPGAPGRTQYFVMKQPYSKVPRFIELPKVGNNYYLMFIEDIIKANLDVIFPGYDVDSSYCIKISRDADILIDDAANTSEIIEQVKTKVKKRKIGDVCRFVYDRAMPQDFLDYLIDAFHIDRRELVPGDKHLNLEDLRHLPNPNPNIHPIRKPQPMKLTCLNERESIFQYVEKKDLLLHYPYHSFEHFIHFLYEAVHEPTVREIMVTQYRVAENSAVINTLIAAAQNGKKVTVFVELKARFDEENNLATAEMMKASGINIIYSIPKLKVHAKVALVLRRDKEDKKLTSYAYISTGNFNEKTATLYADSGLFTCNPIIVNDLHNLFRTLRGKENPVFHRLLVARFNLIPELNRLIDHEMELARKGKEGRIILKMNALQDPTMIDRLYEASQAGVEIDLIVRGICCLIPGQKYSRNIRVTRIVDTFLEHARIWYFGNGGNPKLFLGSPDWMRRNLYRRIEAITPILDPDAKQELIDMLSIQLSDKRKACFVDENLHNCWKSSHPQKEKVRSQYTFYEYLKERIE</sequence>
<feature type="domain" description="Polyphosphate kinase middle" evidence="8">
    <location>
        <begin position="122"/>
        <end position="306"/>
    </location>
</feature>
<comment type="similarity">
    <text evidence="6 7">Belongs to the polyphosphate kinase 1 (PPK1) family.</text>
</comment>
<feature type="binding site" evidence="6">
    <location>
        <position position="472"/>
    </location>
    <ligand>
        <name>ATP</name>
        <dbReference type="ChEBI" id="CHEBI:30616"/>
    </ligand>
</feature>
<comment type="cofactor">
    <cofactor evidence="6">
        <name>Mg(2+)</name>
        <dbReference type="ChEBI" id="CHEBI:18420"/>
    </cofactor>
</comment>
<feature type="domain" description="Polyphosphate kinase C-terminal" evidence="10">
    <location>
        <begin position="506"/>
        <end position="677"/>
    </location>
</feature>
<comment type="PTM">
    <text evidence="6 7">An intermediate of this reaction is the autophosphorylated ppk in which a phosphate is covalently linked to a histidine residue through a N-P bond.</text>
</comment>
<evidence type="ECO:0000256" key="7">
    <source>
        <dbReference type="RuleBase" id="RU003800"/>
    </source>
</evidence>
<dbReference type="EMBL" id="QSKV01000003">
    <property type="protein sequence ID" value="RHE93712.1"/>
    <property type="molecule type" value="Genomic_DNA"/>
</dbReference>
<dbReference type="InterPro" id="IPR025200">
    <property type="entry name" value="PPK_C_dom2"/>
</dbReference>
<feature type="binding site" evidence="6">
    <location>
        <position position="377"/>
    </location>
    <ligand>
        <name>Mg(2+)</name>
        <dbReference type="ChEBI" id="CHEBI:18420"/>
    </ligand>
</feature>
<dbReference type="GO" id="GO:0006799">
    <property type="term" value="P:polyphosphate biosynthetic process"/>
    <property type="evidence" value="ECO:0007669"/>
    <property type="project" value="UniProtKB-UniRule"/>
</dbReference>
<keyword evidence="1 6" id="KW-0597">Phosphoprotein</keyword>
<evidence type="ECO:0000256" key="3">
    <source>
        <dbReference type="ARBA" id="ARBA00022741"/>
    </source>
</evidence>
<dbReference type="InterPro" id="IPR025198">
    <property type="entry name" value="PPK_N_dom"/>
</dbReference>
<feature type="domain" description="Polyphosphate kinase C-terminal" evidence="11">
    <location>
        <begin position="333"/>
        <end position="499"/>
    </location>
</feature>
<dbReference type="PANTHER" id="PTHR30218:SF0">
    <property type="entry name" value="POLYPHOSPHATE KINASE"/>
    <property type="match status" value="1"/>
</dbReference>
<dbReference type="InterPro" id="IPR036832">
    <property type="entry name" value="PPK_N_dom_sf"/>
</dbReference>
<evidence type="ECO:0000259" key="9">
    <source>
        <dbReference type="Pfam" id="PF13089"/>
    </source>
</evidence>